<gene>
    <name evidence="1" type="ORF">AVEN_92292_1</name>
</gene>
<name>A0A4Y2AKV7_ARAVE</name>
<accession>A0A4Y2AKV7</accession>
<dbReference type="Gene3D" id="3.30.420.10">
    <property type="entry name" value="Ribonuclease H-like superfamily/Ribonuclease H"/>
    <property type="match status" value="1"/>
</dbReference>
<dbReference type="PANTHER" id="PTHR46114:SF1">
    <property type="entry name" value="ZAD DOMAIN-CONTAINING PROTEIN"/>
    <property type="match status" value="1"/>
</dbReference>
<dbReference type="InterPro" id="IPR012337">
    <property type="entry name" value="RNaseH-like_sf"/>
</dbReference>
<sequence length="274" mass="31514">MGCNMSLKIHFLHSHLEFYPENLVSVSDEHGERFHQDISDMGARYQGKWNLKMLADYFWTLKRDIPQAKHSRQANVLQALSSLHRHSHPLAFSILDLHDRLVCKGFSILLCWVPSHVGISGNEIADIAAKNASAVLDNSTPLQDFKRYINLALHSRWENHWNSQSMNKLRSIKPVVETWPTLTNRKADTIITRLRVGHTRYTHRHLLMGEQAPMCTQCNCIMSVLHILSECPNFNSLRLRYFQSSSISLTDLLGKTPHVHLLPFLKSIGFYPLI</sequence>
<dbReference type="PANTHER" id="PTHR46114">
    <property type="entry name" value="APPLE DOMAIN-CONTAINING PROTEIN"/>
    <property type="match status" value="1"/>
</dbReference>
<evidence type="ECO:0000313" key="2">
    <source>
        <dbReference type="Proteomes" id="UP000499080"/>
    </source>
</evidence>
<dbReference type="EMBL" id="BGPR01000021">
    <property type="protein sequence ID" value="GBL80388.1"/>
    <property type="molecule type" value="Genomic_DNA"/>
</dbReference>
<comment type="caution">
    <text evidence="1">The sequence shown here is derived from an EMBL/GenBank/DDBJ whole genome shotgun (WGS) entry which is preliminary data.</text>
</comment>
<evidence type="ECO:0008006" key="3">
    <source>
        <dbReference type="Google" id="ProtNLM"/>
    </source>
</evidence>
<dbReference type="OrthoDB" id="6435860at2759"/>
<protein>
    <recommendedName>
        <fullName evidence="3">RNase H type-1 domain-containing protein</fullName>
    </recommendedName>
</protein>
<reference evidence="1 2" key="1">
    <citation type="journal article" date="2019" name="Sci. Rep.">
        <title>Orb-weaving spider Araneus ventricosus genome elucidates the spidroin gene catalogue.</title>
        <authorList>
            <person name="Kono N."/>
            <person name="Nakamura H."/>
            <person name="Ohtoshi R."/>
            <person name="Moran D.A.P."/>
            <person name="Shinohara A."/>
            <person name="Yoshida Y."/>
            <person name="Fujiwara M."/>
            <person name="Mori M."/>
            <person name="Tomita M."/>
            <person name="Arakawa K."/>
        </authorList>
    </citation>
    <scope>NUCLEOTIDE SEQUENCE [LARGE SCALE GENOMIC DNA]</scope>
</reference>
<dbReference type="AlphaFoldDB" id="A0A4Y2AKV7"/>
<proteinExistence type="predicted"/>
<dbReference type="InterPro" id="IPR036397">
    <property type="entry name" value="RNaseH_sf"/>
</dbReference>
<dbReference type="Proteomes" id="UP000499080">
    <property type="component" value="Unassembled WGS sequence"/>
</dbReference>
<organism evidence="1 2">
    <name type="scientific">Araneus ventricosus</name>
    <name type="common">Orbweaver spider</name>
    <name type="synonym">Epeira ventricosa</name>
    <dbReference type="NCBI Taxonomy" id="182803"/>
    <lineage>
        <taxon>Eukaryota</taxon>
        <taxon>Metazoa</taxon>
        <taxon>Ecdysozoa</taxon>
        <taxon>Arthropoda</taxon>
        <taxon>Chelicerata</taxon>
        <taxon>Arachnida</taxon>
        <taxon>Araneae</taxon>
        <taxon>Araneomorphae</taxon>
        <taxon>Entelegynae</taxon>
        <taxon>Araneoidea</taxon>
        <taxon>Araneidae</taxon>
        <taxon>Araneus</taxon>
    </lineage>
</organism>
<dbReference type="GO" id="GO:0003676">
    <property type="term" value="F:nucleic acid binding"/>
    <property type="evidence" value="ECO:0007669"/>
    <property type="project" value="InterPro"/>
</dbReference>
<keyword evidence="2" id="KW-1185">Reference proteome</keyword>
<dbReference type="SUPFAM" id="SSF53098">
    <property type="entry name" value="Ribonuclease H-like"/>
    <property type="match status" value="1"/>
</dbReference>
<evidence type="ECO:0000313" key="1">
    <source>
        <dbReference type="EMBL" id="GBL80388.1"/>
    </source>
</evidence>